<gene>
    <name evidence="8" type="ORF">F7310_05310</name>
</gene>
<dbReference type="RefSeq" id="WP_072712318.1">
    <property type="nucleotide sequence ID" value="NZ_CP016796.1"/>
</dbReference>
<evidence type="ECO:0000256" key="6">
    <source>
        <dbReference type="SAM" id="Phobius"/>
    </source>
</evidence>
<sequence>MKNKNVLFALLFLCFIDALGMTIILPILPDIFYDHNYGLLVNYSSSSALLYGLSIAIFPLGTLFGMPILGTYSDKFGEKKVLLAGLKIEVLGFVIAVVSIYIQNPFLFIISRAICGFAIGNYAVINSTIVKNVKEIDRSLVFRYPILAFLLGGIIGPILGGTCLSVSDSRWALMSPFLIAIILVLINFVMLHLSLKDIKKELVKDESRKVFQAFKNLFFIFSKKELLSFVMFLLLLRCMQGVFTQSIAVVLSQSLDFSTSKITLFFTLSALFTIISIMYIQIKVTKLIKSLNKRVLICVIIISFTFILLYLFVENNLMLWSMSMLVYLILPILNTNCFAYISLQIPDDEQGKAFGGIGQIQYVGFMIGGLSIVVFNISTTLVTVIPLIFTLLALVLFLMKK</sequence>
<dbReference type="InterPro" id="IPR036259">
    <property type="entry name" value="MFS_trans_sf"/>
</dbReference>
<dbReference type="InterPro" id="IPR001958">
    <property type="entry name" value="Tet-R_TetA/multi-R_MdtG-like"/>
</dbReference>
<feature type="transmembrane region" description="Helical" evidence="6">
    <location>
        <begin position="294"/>
        <end position="313"/>
    </location>
</feature>
<comment type="subcellular location">
    <subcellularLocation>
        <location evidence="1">Membrane</location>
        <topology evidence="1">Multi-pass membrane protein</topology>
    </subcellularLocation>
</comment>
<dbReference type="Proteomes" id="UP000184222">
    <property type="component" value="Chromosome"/>
</dbReference>
<feature type="transmembrane region" description="Helical" evidence="6">
    <location>
        <begin position="171"/>
        <end position="195"/>
    </location>
</feature>
<keyword evidence="4 6" id="KW-1133">Transmembrane helix</keyword>
<reference evidence="8 9" key="1">
    <citation type="journal article" date="2016" name="Appl. Environ. Microbiol.">
        <title>Whole genome relationships among Francisella bacteria of diverse origin define new species and provide specific regions for detection.</title>
        <authorList>
            <person name="Challacombe J.F."/>
            <person name="Petersen J.M."/>
            <person name="Gallegos-Graves V."/>
            <person name="Hodge D."/>
            <person name="Pillai S."/>
            <person name="Kuske C.R."/>
        </authorList>
    </citation>
    <scope>NUCLEOTIDE SEQUENCE [LARGE SCALE GENOMIC DNA]</scope>
    <source>
        <strain evidence="9">TX07-7310</strain>
    </source>
</reference>
<proteinExistence type="predicted"/>
<organism evidence="8 9">
    <name type="scientific">Francisella uliginis</name>
    <dbReference type="NCBI Taxonomy" id="573570"/>
    <lineage>
        <taxon>Bacteria</taxon>
        <taxon>Pseudomonadati</taxon>
        <taxon>Pseudomonadota</taxon>
        <taxon>Gammaproteobacteria</taxon>
        <taxon>Thiotrichales</taxon>
        <taxon>Francisellaceae</taxon>
        <taxon>Francisella</taxon>
    </lineage>
</organism>
<dbReference type="PANTHER" id="PTHR23504">
    <property type="entry name" value="MAJOR FACILITATOR SUPERFAMILY DOMAIN-CONTAINING PROTEIN 10"/>
    <property type="match status" value="1"/>
</dbReference>
<feature type="transmembrane region" description="Helical" evidence="6">
    <location>
        <begin position="381"/>
        <end position="399"/>
    </location>
</feature>
<dbReference type="InterPro" id="IPR011701">
    <property type="entry name" value="MFS"/>
</dbReference>
<evidence type="ECO:0000313" key="9">
    <source>
        <dbReference type="Proteomes" id="UP000184222"/>
    </source>
</evidence>
<dbReference type="OrthoDB" id="9764259at2"/>
<dbReference type="GO" id="GO:0022857">
    <property type="term" value="F:transmembrane transporter activity"/>
    <property type="evidence" value="ECO:0007669"/>
    <property type="project" value="InterPro"/>
</dbReference>
<name>A0A1L4BSJ6_9GAMM</name>
<feature type="transmembrane region" description="Helical" evidence="6">
    <location>
        <begin position="226"/>
        <end position="250"/>
    </location>
</feature>
<evidence type="ECO:0000256" key="3">
    <source>
        <dbReference type="ARBA" id="ARBA00022692"/>
    </source>
</evidence>
<feature type="transmembrane region" description="Helical" evidence="6">
    <location>
        <begin position="353"/>
        <end position="375"/>
    </location>
</feature>
<evidence type="ECO:0000256" key="2">
    <source>
        <dbReference type="ARBA" id="ARBA00022448"/>
    </source>
</evidence>
<feature type="transmembrane region" description="Helical" evidence="6">
    <location>
        <begin position="319"/>
        <end position="341"/>
    </location>
</feature>
<dbReference type="InterPro" id="IPR020846">
    <property type="entry name" value="MFS_dom"/>
</dbReference>
<protein>
    <recommendedName>
        <fullName evidence="7">Major facilitator superfamily (MFS) profile domain-containing protein</fullName>
    </recommendedName>
</protein>
<evidence type="ECO:0000256" key="5">
    <source>
        <dbReference type="ARBA" id="ARBA00023136"/>
    </source>
</evidence>
<dbReference type="EMBL" id="CP016796">
    <property type="protein sequence ID" value="API86807.1"/>
    <property type="molecule type" value="Genomic_DNA"/>
</dbReference>
<accession>A0A1L4BSJ6</accession>
<dbReference type="Pfam" id="PF07690">
    <property type="entry name" value="MFS_1"/>
    <property type="match status" value="1"/>
</dbReference>
<dbReference type="STRING" id="573570.F7310_05310"/>
<keyword evidence="3 6" id="KW-0812">Transmembrane</keyword>
<dbReference type="SUPFAM" id="SSF103473">
    <property type="entry name" value="MFS general substrate transporter"/>
    <property type="match status" value="1"/>
</dbReference>
<keyword evidence="5 6" id="KW-0472">Membrane</keyword>
<feature type="transmembrane region" description="Helical" evidence="6">
    <location>
        <begin position="7"/>
        <end position="28"/>
    </location>
</feature>
<feature type="transmembrane region" description="Helical" evidence="6">
    <location>
        <begin position="48"/>
        <end position="69"/>
    </location>
</feature>
<keyword evidence="2" id="KW-0813">Transport</keyword>
<dbReference type="KEGG" id="frx:F7310_05310"/>
<dbReference type="AlphaFoldDB" id="A0A1L4BSJ6"/>
<evidence type="ECO:0000259" key="7">
    <source>
        <dbReference type="PROSITE" id="PS50850"/>
    </source>
</evidence>
<feature type="transmembrane region" description="Helical" evidence="6">
    <location>
        <begin position="81"/>
        <end position="102"/>
    </location>
</feature>
<evidence type="ECO:0000256" key="1">
    <source>
        <dbReference type="ARBA" id="ARBA00004141"/>
    </source>
</evidence>
<feature type="transmembrane region" description="Helical" evidence="6">
    <location>
        <begin position="262"/>
        <end position="282"/>
    </location>
</feature>
<evidence type="ECO:0000256" key="4">
    <source>
        <dbReference type="ARBA" id="ARBA00022989"/>
    </source>
</evidence>
<keyword evidence="9" id="KW-1185">Reference proteome</keyword>
<dbReference type="GO" id="GO:0016020">
    <property type="term" value="C:membrane"/>
    <property type="evidence" value="ECO:0007669"/>
    <property type="project" value="UniProtKB-SubCell"/>
</dbReference>
<dbReference type="PRINTS" id="PR01035">
    <property type="entry name" value="TCRTETA"/>
</dbReference>
<dbReference type="PROSITE" id="PS50850">
    <property type="entry name" value="MFS"/>
    <property type="match status" value="1"/>
</dbReference>
<feature type="transmembrane region" description="Helical" evidence="6">
    <location>
        <begin position="141"/>
        <end position="159"/>
    </location>
</feature>
<feature type="transmembrane region" description="Helical" evidence="6">
    <location>
        <begin position="108"/>
        <end position="129"/>
    </location>
</feature>
<feature type="domain" description="Major facilitator superfamily (MFS) profile" evidence="7">
    <location>
        <begin position="6"/>
        <end position="401"/>
    </location>
</feature>
<dbReference type="PANTHER" id="PTHR23504:SF15">
    <property type="entry name" value="MAJOR FACILITATOR SUPERFAMILY (MFS) PROFILE DOMAIN-CONTAINING PROTEIN"/>
    <property type="match status" value="1"/>
</dbReference>
<evidence type="ECO:0000313" key="8">
    <source>
        <dbReference type="EMBL" id="API86807.1"/>
    </source>
</evidence>
<dbReference type="Gene3D" id="1.20.1250.20">
    <property type="entry name" value="MFS general substrate transporter like domains"/>
    <property type="match status" value="1"/>
</dbReference>